<dbReference type="GO" id="GO:0003964">
    <property type="term" value="F:RNA-directed DNA polymerase activity"/>
    <property type="evidence" value="ECO:0007669"/>
    <property type="project" value="UniProtKB-KW"/>
</dbReference>
<sequence length="372" mass="41757">MDSTDWYGRASGAKHNRSKSEAQLFGSWDGVDTGRLDDRESLSPIPGLTVREAKQVWKNTSHPTLQNRHKDLSWMVAHEILLVKAVMHWHGQKPDLPTARMQLPRDFRHLLWECRAARDLWAKTGPLYFPCLPAGGAQIGYQLAILGVGRGLKDMTAQEFTWLTLNVIVVKVDWLLGSVQKLGNCGPRSDTNDSWINEYELPVSTMASQGWLHKVTVKDREPVSPITGFTLCEAKQVWKNASHPALQNCPRPRCNFLKTVQHLLWECSAARDLWAKTGPLYFPCLPAILGMGRGLKDLTAQEFTSLWLTLSVIKDAIWATRNLLAGKRVTVPLHACELQVTSMLQGYRAMIFGQGGWGRTERVPATTDLGRL</sequence>
<dbReference type="AlphaFoldDB" id="A0A498M1K1"/>
<proteinExistence type="predicted"/>
<gene>
    <name evidence="1" type="ORF">ROHU_009720</name>
</gene>
<dbReference type="Proteomes" id="UP000290572">
    <property type="component" value="Unassembled WGS sequence"/>
</dbReference>
<keyword evidence="1" id="KW-0808">Transferase</keyword>
<evidence type="ECO:0000313" key="1">
    <source>
        <dbReference type="EMBL" id="RXN13422.1"/>
    </source>
</evidence>
<comment type="caution">
    <text evidence="1">The sequence shown here is derived from an EMBL/GenBank/DDBJ whole genome shotgun (WGS) entry which is preliminary data.</text>
</comment>
<keyword evidence="1" id="KW-0695">RNA-directed DNA polymerase</keyword>
<reference evidence="1 2" key="1">
    <citation type="submission" date="2018-03" db="EMBL/GenBank/DDBJ databases">
        <title>Draft genome sequence of Rohu Carp (Labeo rohita).</title>
        <authorList>
            <person name="Das P."/>
            <person name="Kushwaha B."/>
            <person name="Joshi C.G."/>
            <person name="Kumar D."/>
            <person name="Nagpure N.S."/>
            <person name="Sahoo L."/>
            <person name="Das S.P."/>
            <person name="Bit A."/>
            <person name="Patnaik S."/>
            <person name="Meher P.K."/>
            <person name="Jayasankar P."/>
            <person name="Koringa P.G."/>
            <person name="Patel N.V."/>
            <person name="Hinsu A.T."/>
            <person name="Kumar R."/>
            <person name="Pandey M."/>
            <person name="Agarwal S."/>
            <person name="Srivastava S."/>
            <person name="Singh M."/>
            <person name="Iquebal M.A."/>
            <person name="Jaiswal S."/>
            <person name="Angadi U.B."/>
            <person name="Kumar N."/>
            <person name="Raza M."/>
            <person name="Shah T.M."/>
            <person name="Rai A."/>
            <person name="Jena J.K."/>
        </authorList>
    </citation>
    <scope>NUCLEOTIDE SEQUENCE [LARGE SCALE GENOMIC DNA]</scope>
    <source>
        <strain evidence="1">DASCIFA01</strain>
        <tissue evidence="1">Testis</tissue>
    </source>
</reference>
<organism evidence="1 2">
    <name type="scientific">Labeo rohita</name>
    <name type="common">Indian major carp</name>
    <name type="synonym">Cyprinus rohita</name>
    <dbReference type="NCBI Taxonomy" id="84645"/>
    <lineage>
        <taxon>Eukaryota</taxon>
        <taxon>Metazoa</taxon>
        <taxon>Chordata</taxon>
        <taxon>Craniata</taxon>
        <taxon>Vertebrata</taxon>
        <taxon>Euteleostomi</taxon>
        <taxon>Actinopterygii</taxon>
        <taxon>Neopterygii</taxon>
        <taxon>Teleostei</taxon>
        <taxon>Ostariophysi</taxon>
        <taxon>Cypriniformes</taxon>
        <taxon>Cyprinidae</taxon>
        <taxon>Labeoninae</taxon>
        <taxon>Labeonini</taxon>
        <taxon>Labeo</taxon>
    </lineage>
</organism>
<accession>A0A498M1K1</accession>
<keyword evidence="1" id="KW-0548">Nucleotidyltransferase</keyword>
<name>A0A498M1K1_LABRO</name>
<evidence type="ECO:0000313" key="2">
    <source>
        <dbReference type="Proteomes" id="UP000290572"/>
    </source>
</evidence>
<protein>
    <submittedName>
        <fullName evidence="1">Reverse transcriptase</fullName>
    </submittedName>
</protein>
<dbReference type="EMBL" id="QBIY01012984">
    <property type="protein sequence ID" value="RXN13422.1"/>
    <property type="molecule type" value="Genomic_DNA"/>
</dbReference>
<keyword evidence="2" id="KW-1185">Reference proteome</keyword>